<organism evidence="1 2">
    <name type="scientific">Paludisphaera mucosa</name>
    <dbReference type="NCBI Taxonomy" id="3030827"/>
    <lineage>
        <taxon>Bacteria</taxon>
        <taxon>Pseudomonadati</taxon>
        <taxon>Planctomycetota</taxon>
        <taxon>Planctomycetia</taxon>
        <taxon>Isosphaerales</taxon>
        <taxon>Isosphaeraceae</taxon>
        <taxon>Paludisphaera</taxon>
    </lineage>
</organism>
<accession>A0ABT6FH72</accession>
<dbReference type="RefSeq" id="WP_277863224.1">
    <property type="nucleotide sequence ID" value="NZ_JARRAG010000002.1"/>
</dbReference>
<gene>
    <name evidence="1" type="ORF">PZE19_24440</name>
</gene>
<dbReference type="Proteomes" id="UP001216907">
    <property type="component" value="Unassembled WGS sequence"/>
</dbReference>
<protein>
    <recommendedName>
        <fullName evidence="3">Regulatory protein RecX</fullName>
    </recommendedName>
</protein>
<sequence>MGPAEIVASLKELCEEKGPNLVTEEIVDWIEAMGGYESEVELIQFAKKMKARQYARMLEYDDAEFGMRVKRLWSFRDRRRGRRYYADILKMPEDRRDRLVREYIKFAGQLKTVRKAMADSFAGQEFFDFYAEDLEEAEETAASEA</sequence>
<proteinExistence type="predicted"/>
<comment type="caution">
    <text evidence="1">The sequence shown here is derived from an EMBL/GenBank/DDBJ whole genome shotgun (WGS) entry which is preliminary data.</text>
</comment>
<evidence type="ECO:0000313" key="2">
    <source>
        <dbReference type="Proteomes" id="UP001216907"/>
    </source>
</evidence>
<evidence type="ECO:0008006" key="3">
    <source>
        <dbReference type="Google" id="ProtNLM"/>
    </source>
</evidence>
<reference evidence="1 2" key="1">
    <citation type="submission" date="2023-03" db="EMBL/GenBank/DDBJ databases">
        <title>Paludisphaera mucosa sp. nov. a novel planctomycete from northern fen.</title>
        <authorList>
            <person name="Ivanova A."/>
        </authorList>
    </citation>
    <scope>NUCLEOTIDE SEQUENCE [LARGE SCALE GENOMIC DNA]</scope>
    <source>
        <strain evidence="1 2">Pla2</strain>
    </source>
</reference>
<keyword evidence="2" id="KW-1185">Reference proteome</keyword>
<evidence type="ECO:0000313" key="1">
    <source>
        <dbReference type="EMBL" id="MDG3006933.1"/>
    </source>
</evidence>
<name>A0ABT6FH72_9BACT</name>
<dbReference type="EMBL" id="JARRAG010000002">
    <property type="protein sequence ID" value="MDG3006933.1"/>
    <property type="molecule type" value="Genomic_DNA"/>
</dbReference>